<gene>
    <name evidence="1" type="ORF">MPLG2_1895</name>
</gene>
<proteinExistence type="predicted"/>
<dbReference type="InterPro" id="IPR024072">
    <property type="entry name" value="DHFR-like_dom_sf"/>
</dbReference>
<evidence type="ECO:0000313" key="1">
    <source>
        <dbReference type="EMBL" id="SPD86925.1"/>
    </source>
</evidence>
<protein>
    <submittedName>
        <fullName evidence="1">Dihydrofolate reductase</fullName>
    </submittedName>
</protein>
<sequence length="54" mass="6022">MADEFRMFCCPAVQGTGRRFFPEGYAARLTRVDARTFGNGVTYVAYRPTGSHDA</sequence>
<name>A0A2N9JFM4_9ACTN</name>
<keyword evidence="2" id="KW-1185">Reference proteome</keyword>
<evidence type="ECO:0000313" key="2">
    <source>
        <dbReference type="Proteomes" id="UP000238164"/>
    </source>
</evidence>
<dbReference type="AlphaFoldDB" id="A0A2N9JFM4"/>
<dbReference type="KEGG" id="mgg:MPLG2_1895"/>
<dbReference type="Gene3D" id="3.40.430.10">
    <property type="entry name" value="Dihydrofolate Reductase, subunit A"/>
    <property type="match status" value="1"/>
</dbReference>
<organism evidence="1 2">
    <name type="scientific">Micropruina glycogenica</name>
    <dbReference type="NCBI Taxonomy" id="75385"/>
    <lineage>
        <taxon>Bacteria</taxon>
        <taxon>Bacillati</taxon>
        <taxon>Actinomycetota</taxon>
        <taxon>Actinomycetes</taxon>
        <taxon>Propionibacteriales</taxon>
        <taxon>Nocardioidaceae</taxon>
        <taxon>Micropruina</taxon>
    </lineage>
</organism>
<dbReference type="RefSeq" id="WP_197710128.1">
    <property type="nucleotide sequence ID" value="NZ_BAAAGO010000014.1"/>
</dbReference>
<dbReference type="SUPFAM" id="SSF53597">
    <property type="entry name" value="Dihydrofolate reductase-like"/>
    <property type="match status" value="1"/>
</dbReference>
<dbReference type="Proteomes" id="UP000238164">
    <property type="component" value="Chromosome 1"/>
</dbReference>
<reference evidence="1 2" key="1">
    <citation type="submission" date="2018-02" db="EMBL/GenBank/DDBJ databases">
        <authorList>
            <person name="Cohen D.B."/>
            <person name="Kent A.D."/>
        </authorList>
    </citation>
    <scope>NUCLEOTIDE SEQUENCE [LARGE SCALE GENOMIC DNA]</scope>
    <source>
        <strain evidence="1">1</strain>
    </source>
</reference>
<accession>A0A2N9JFM4</accession>
<dbReference type="EMBL" id="LT985188">
    <property type="protein sequence ID" value="SPD86925.1"/>
    <property type="molecule type" value="Genomic_DNA"/>
</dbReference>